<feature type="compositionally biased region" description="Low complexity" evidence="1">
    <location>
        <begin position="154"/>
        <end position="165"/>
    </location>
</feature>
<organism evidence="2 3">
    <name type="scientific">Trichoderma longibrachiatum ATCC 18648</name>
    <dbReference type="NCBI Taxonomy" id="983965"/>
    <lineage>
        <taxon>Eukaryota</taxon>
        <taxon>Fungi</taxon>
        <taxon>Dikarya</taxon>
        <taxon>Ascomycota</taxon>
        <taxon>Pezizomycotina</taxon>
        <taxon>Sordariomycetes</taxon>
        <taxon>Hypocreomycetidae</taxon>
        <taxon>Hypocreales</taxon>
        <taxon>Hypocreaceae</taxon>
        <taxon>Trichoderma</taxon>
    </lineage>
</organism>
<evidence type="ECO:0000313" key="2">
    <source>
        <dbReference type="EMBL" id="PTB71583.1"/>
    </source>
</evidence>
<name>A0A2T4BQJ6_TRILO</name>
<protein>
    <submittedName>
        <fullName evidence="2">Uncharacterized protein</fullName>
    </submittedName>
</protein>
<sequence>MRFASPPCICGLGYLAISAVIPRYCPLPPSQNQARSINLACYSLYKPLHASSFTLVCFVAPCSCYGCCLLRLMSPPLRDRRQHLHTPTHWRPHTLRTTRARLNTRMRGFLLEATQSARGRHKHDVSGPTTTGFVQAPRTEQRKATASSEQSCCAAMASSPPSASPHTDKRTICPRILERTNAVT</sequence>
<accession>A0A2T4BQJ6</accession>
<dbReference type="Proteomes" id="UP000240760">
    <property type="component" value="Unassembled WGS sequence"/>
</dbReference>
<keyword evidence="3" id="KW-1185">Reference proteome</keyword>
<dbReference type="EMBL" id="KZ679147">
    <property type="protein sequence ID" value="PTB71583.1"/>
    <property type="molecule type" value="Genomic_DNA"/>
</dbReference>
<evidence type="ECO:0000313" key="3">
    <source>
        <dbReference type="Proteomes" id="UP000240760"/>
    </source>
</evidence>
<evidence type="ECO:0000256" key="1">
    <source>
        <dbReference type="SAM" id="MobiDB-lite"/>
    </source>
</evidence>
<proteinExistence type="predicted"/>
<feature type="region of interest" description="Disordered" evidence="1">
    <location>
        <begin position="115"/>
        <end position="184"/>
    </location>
</feature>
<dbReference type="AlphaFoldDB" id="A0A2T4BQJ6"/>
<gene>
    <name evidence="2" type="ORF">M440DRAFT_212042</name>
</gene>
<reference evidence="2 3" key="1">
    <citation type="submission" date="2016-07" db="EMBL/GenBank/DDBJ databases">
        <title>Multiple horizontal gene transfer events from other fungi enriched the ability of initially mycotrophic Trichoderma (Ascomycota) to feed on dead plant biomass.</title>
        <authorList>
            <consortium name="DOE Joint Genome Institute"/>
            <person name="Aerts A."/>
            <person name="Atanasova L."/>
            <person name="Chenthamara K."/>
            <person name="Zhang J."/>
            <person name="Grujic M."/>
            <person name="Henrissat B."/>
            <person name="Kuo A."/>
            <person name="Salamov A."/>
            <person name="Lipzen A."/>
            <person name="Labutti K."/>
            <person name="Barry K."/>
            <person name="Miao Y."/>
            <person name="Rahimi M.J."/>
            <person name="Shen Q."/>
            <person name="Grigoriev I.V."/>
            <person name="Kubicek C.P."/>
            <person name="Druzhinina I.S."/>
        </authorList>
    </citation>
    <scope>NUCLEOTIDE SEQUENCE [LARGE SCALE GENOMIC DNA]</scope>
    <source>
        <strain evidence="2 3">ATCC 18648</strain>
    </source>
</reference>